<evidence type="ECO:0000313" key="8">
    <source>
        <dbReference type="EMBL" id="AJQ92121.1"/>
    </source>
</evidence>
<proteinExistence type="inferred from homology"/>
<evidence type="ECO:0000256" key="5">
    <source>
        <dbReference type="ARBA" id="ARBA00022801"/>
    </source>
</evidence>
<protein>
    <recommendedName>
        <fullName evidence="10">Feruloyl esterase</fullName>
    </recommendedName>
</protein>
<name>A0A0C5VCY9_9GAMM</name>
<keyword evidence="6" id="KW-0106">Calcium</keyword>
<dbReference type="HOGENOM" id="CLU_014819_4_0_6"/>
<dbReference type="EMBL" id="CP007142">
    <property type="protein sequence ID" value="AJQ92121.1"/>
    <property type="molecule type" value="Genomic_DNA"/>
</dbReference>
<dbReference type="AlphaFoldDB" id="A0A0C5VCY9"/>
<keyword evidence="3" id="KW-0479">Metal-binding</keyword>
<dbReference type="PATRIC" id="fig|1445510.3.peg.61"/>
<keyword evidence="5" id="KW-0378">Hydrolase</keyword>
<reference evidence="8 9" key="1">
    <citation type="submission" date="2014-01" db="EMBL/GenBank/DDBJ databases">
        <title>Full genme sequencing of cellulolytic bacterium Gynuella sunshinyii YC6258T gen. nov., sp. nov.</title>
        <authorList>
            <person name="Khan H."/>
            <person name="Chung E.J."/>
            <person name="Chung Y.R."/>
        </authorList>
    </citation>
    <scope>NUCLEOTIDE SEQUENCE [LARGE SCALE GENOMIC DNA]</scope>
    <source>
        <strain evidence="8 9">YC6258</strain>
    </source>
</reference>
<dbReference type="SUPFAM" id="SSF53474">
    <property type="entry name" value="alpha/beta-Hydrolases"/>
    <property type="match status" value="2"/>
</dbReference>
<keyword evidence="9" id="KW-1185">Reference proteome</keyword>
<comment type="similarity">
    <text evidence="1">Belongs to the tannase family.</text>
</comment>
<evidence type="ECO:0000256" key="7">
    <source>
        <dbReference type="ARBA" id="ARBA00023157"/>
    </source>
</evidence>
<dbReference type="GO" id="GO:0046872">
    <property type="term" value="F:metal ion binding"/>
    <property type="evidence" value="ECO:0007669"/>
    <property type="project" value="UniProtKB-KW"/>
</dbReference>
<dbReference type="PANTHER" id="PTHR33938:SF15">
    <property type="entry name" value="FERULOYL ESTERASE B-RELATED"/>
    <property type="match status" value="1"/>
</dbReference>
<organism evidence="8 9">
    <name type="scientific">Gynuella sunshinyii YC6258</name>
    <dbReference type="NCBI Taxonomy" id="1445510"/>
    <lineage>
        <taxon>Bacteria</taxon>
        <taxon>Pseudomonadati</taxon>
        <taxon>Pseudomonadota</taxon>
        <taxon>Gammaproteobacteria</taxon>
        <taxon>Oceanospirillales</taxon>
        <taxon>Saccharospirillaceae</taxon>
        <taxon>Gynuella</taxon>
    </lineage>
</organism>
<keyword evidence="2" id="KW-0719">Serine esterase</keyword>
<keyword evidence="4" id="KW-0732">Signal</keyword>
<dbReference type="InterPro" id="IPR029058">
    <property type="entry name" value="AB_hydrolase_fold"/>
</dbReference>
<dbReference type="Gene3D" id="3.40.50.1820">
    <property type="entry name" value="alpha/beta hydrolase"/>
    <property type="match status" value="1"/>
</dbReference>
<evidence type="ECO:0000256" key="4">
    <source>
        <dbReference type="ARBA" id="ARBA00022729"/>
    </source>
</evidence>
<dbReference type="Proteomes" id="UP000032266">
    <property type="component" value="Chromosome"/>
</dbReference>
<dbReference type="KEGG" id="gsn:YC6258_00065"/>
<evidence type="ECO:0000256" key="3">
    <source>
        <dbReference type="ARBA" id="ARBA00022723"/>
    </source>
</evidence>
<dbReference type="STRING" id="1445510.YC6258_00065"/>
<evidence type="ECO:0008006" key="10">
    <source>
        <dbReference type="Google" id="ProtNLM"/>
    </source>
</evidence>
<evidence type="ECO:0000313" key="9">
    <source>
        <dbReference type="Proteomes" id="UP000032266"/>
    </source>
</evidence>
<keyword evidence="7" id="KW-1015">Disulfide bond</keyword>
<evidence type="ECO:0000256" key="2">
    <source>
        <dbReference type="ARBA" id="ARBA00022487"/>
    </source>
</evidence>
<evidence type="ECO:0000256" key="6">
    <source>
        <dbReference type="ARBA" id="ARBA00022837"/>
    </source>
</evidence>
<dbReference type="InterPro" id="IPR011118">
    <property type="entry name" value="Tannase/feruloyl_esterase"/>
</dbReference>
<gene>
    <name evidence="8" type="ORF">YC6258_00065</name>
</gene>
<accession>A0A0C5VCY9</accession>
<evidence type="ECO:0000256" key="1">
    <source>
        <dbReference type="ARBA" id="ARBA00006249"/>
    </source>
</evidence>
<dbReference type="GO" id="GO:0052689">
    <property type="term" value="F:carboxylic ester hydrolase activity"/>
    <property type="evidence" value="ECO:0007669"/>
    <property type="project" value="UniProtKB-KW"/>
</dbReference>
<dbReference type="PANTHER" id="PTHR33938">
    <property type="entry name" value="FERULOYL ESTERASE B-RELATED"/>
    <property type="match status" value="1"/>
</dbReference>
<dbReference type="Pfam" id="PF07519">
    <property type="entry name" value="Tannase"/>
    <property type="match status" value="1"/>
</dbReference>
<sequence length="529" mass="57283">MSCPQVSTEALGITGVRVLSSEEVPAGAGSPIAHCRIDALAAERTGQDGHDYAIHFEIRLPDDWNGRFVHQFNGGNDGTVVPAFGPLLGGNTQRTALGIGYAVLSSDAGHDGASYPDAQLAAGSRFGLDPEARLYYGYKAVETLTPIGKQILASYYGEAPVSSYGIGCSNGGRHGMVAASRFGDQFDGILVGAPGFNLPKAAVQHALDVQTLNALTGDLRTSFSPADLAAVGTAINQSCDALDGLEDGIVSDIAACQENFDINTAVCQNDNQEQCISEAQAQALTTIFAGPRNAHGAQLYSEWAWDPGISGSDWRFWKVQSPIPPWDNLPLIAVMGASSLAQIFTTPPTKVDGDPDSLLNFLLDFDLNRDSWKIYKRNRNYRESAMSFMTPPDARNPKLKKLKRSGGKIILFHGVSDPVFSYLDTENWYRRLNRNYHGHADRFAKLYPVPGMNHCSGGPATDDFNLFEQLVNWVENDQEPQSVTAKVRADNPEVPADWSPTRTRKLCPYPEVATYVGGNPESADSFVCQ</sequence>